<dbReference type="Pfam" id="PF21678">
    <property type="entry name" value="Csf1_N"/>
    <property type="match status" value="2"/>
</dbReference>
<protein>
    <recommendedName>
        <fullName evidence="6">Protein CSF1</fullName>
    </recommendedName>
</protein>
<evidence type="ECO:0008006" key="6">
    <source>
        <dbReference type="Google" id="ProtNLM"/>
    </source>
</evidence>
<dbReference type="STRING" id="1206466.K0KSN4"/>
<evidence type="ECO:0000313" key="4">
    <source>
        <dbReference type="EMBL" id="CCH44364.1"/>
    </source>
</evidence>
<dbReference type="HOGENOM" id="CLU_000126_1_0_1"/>
<accession>K0KSN4</accession>
<name>K0KSN4_WICCF</name>
<dbReference type="Proteomes" id="UP000009328">
    <property type="component" value="Unassembled WGS sequence"/>
</dbReference>
<dbReference type="GO" id="GO:0016020">
    <property type="term" value="C:membrane"/>
    <property type="evidence" value="ECO:0007669"/>
    <property type="project" value="InterPro"/>
</dbReference>
<feature type="domain" description="Csf1 N-terminal" evidence="2">
    <location>
        <begin position="2"/>
        <end position="1208"/>
    </location>
</feature>
<organism evidence="4 5">
    <name type="scientific">Wickerhamomyces ciferrii (strain ATCC 14091 / BCRC 22168 / CBS 111 / JCM 3599 / NBRC 0793 / NRRL Y-1031 F-60-10)</name>
    <name type="common">Yeast</name>
    <name type="synonym">Pichia ciferrii</name>
    <dbReference type="NCBI Taxonomy" id="1206466"/>
    <lineage>
        <taxon>Eukaryota</taxon>
        <taxon>Fungi</taxon>
        <taxon>Dikarya</taxon>
        <taxon>Ascomycota</taxon>
        <taxon>Saccharomycotina</taxon>
        <taxon>Saccharomycetes</taxon>
        <taxon>Phaffomycetales</taxon>
        <taxon>Wickerhamomycetaceae</taxon>
        <taxon>Wickerhamomyces</taxon>
    </lineage>
</organism>
<evidence type="ECO:0000259" key="2">
    <source>
        <dbReference type="Pfam" id="PF21678"/>
    </source>
</evidence>
<dbReference type="PANTHER" id="PTHR32085:SF3">
    <property type="entry name" value="PROTEIN CSF1"/>
    <property type="match status" value="1"/>
</dbReference>
<proteinExistence type="predicted"/>
<feature type="region of interest" description="Disordered" evidence="1">
    <location>
        <begin position="685"/>
        <end position="707"/>
    </location>
</feature>
<comment type="caution">
    <text evidence="4">The sequence shown here is derived from an EMBL/GenBank/DDBJ whole genome shotgun (WGS) entry which is preliminary data.</text>
</comment>
<dbReference type="InterPro" id="IPR029636">
    <property type="entry name" value="Csf1"/>
</dbReference>
<dbReference type="PANTHER" id="PTHR32085">
    <property type="entry name" value="PROTEIN CSF1"/>
    <property type="match status" value="1"/>
</dbReference>
<dbReference type="GO" id="GO:0006113">
    <property type="term" value="P:fermentation"/>
    <property type="evidence" value="ECO:0007669"/>
    <property type="project" value="InterPro"/>
</dbReference>
<dbReference type="Pfam" id="PF25038">
    <property type="entry name" value="Csf1_C"/>
    <property type="match status" value="1"/>
</dbReference>
<dbReference type="InParanoid" id="K0KSN4"/>
<dbReference type="eggNOG" id="KOG3596">
    <property type="taxonomic scope" value="Eukaryota"/>
</dbReference>
<feature type="domain" description="Csf1 C-terminal region" evidence="3">
    <location>
        <begin position="1599"/>
        <end position="2859"/>
    </location>
</feature>
<sequence>MIDKDQTVCALKGCITWRYWLPYVRQSEISVTSDENNTSIGYNSKLPCRIIIELDGLEAFIYNRTVSYDNVLNTLSSQNNTNNNNGQQSQTEKEHYDVFSNSASDNTTVNSDDPEISKPSSSFMAKILPIQVKINKGAIVAGNKTTQAILVMSYSSADGIMDFLRSDNSLDDCRQSFKVNFEKFQVFLKPNISFQENSKEHSGIFYKQKPNKKKYANRWILYRSLIKLWKFYERKKKPEDEHAEWRGLAQYLDNDSNSITNVKERELEYGKYTNLLDCDSAIIQYYYDIPGAVPEEAIPSNPQEGLDVGNGGSAPKFGLNVQLYGSTIFYGPWAERQRHSLHQMLYPTICRDGTPQGRLKPGKQRMYTQYQMAVEIMDEAIIRVPIREFSKNEEYAEATKDAPDTKRPFGWIELKMDKNSTITTTVGLVASKNGYDNRLNMSMLNLEVRSSVNHDIMLRCKEHQINANIGYPLKWNGHAIWVFLNESKEVDTFFLREHITLLSDMFTDFSSGPATPYELFRPFTYIIDWKVSKYAIYMNVNDANIINNPLDFNDNCYLSFQGEQLDINVNIPLEAVLRKVSTISFNLATPELSMVMDTPPWHTLNNFLKFKEVGRSKDFTIDGSYTYHSEVGLDFVDTIVIACKGKKMVLECYGFVVKYILSIKENYFGDFTRFRTLEEYTQELHDEKPETSSISHNEEKTKEKNFKRTENEEDVHFSFDVEEGCLVLPSNIYDSSSNVSLYFNTLNMDLRFTNYYMDFEADITPVKGVYIDSCDPSTVLDMTGYETLKEHDIFVDGLAIHGHRMFGLPPDEIKYFCKWDLEPGNVEFCGKAQALEGLMSSLVKLGFGYKNLENSLLIDEPEINDTTSVSLIAPKIAIQLEDPDIESIVNIELSKVNFFFIDITNPRYTERISADIENIFINVQDKMTNKASFEAQTSLRFTNFTQIKDFYNQRAKHDTHTALQDGPFHRVPFFLKEELRDYEYNSSFGSITPSYSIPDCPAPLTRNSVDLIFEDLGLEEEDVDSYNSSLSSKYPSEEELNFFQDFNSEFLPAQTPRATTLSTAKNYADTVAGANIKVTSNYRDENFAPQYKADSRFEYDNFILNFGDIDITASPSSILVFLCFAEKFLTRSMSAVLDDLHITVLKKLFISRNKEPTVKNIRFLTPRVNFNFGNFEWNHNFEPSLKTEHLNLTVDNPSLVCSVTNTLDNEEEIVMALNIMSILITLNEAGANTIIPLELSIYDLELWLNKDKKKTNSLSLRKIDVNIQEGKLDWMVDYAGKFLTMAGEISKKLEGIKKCSKKAEVELLYQITLASTIFKVEHDPAVLTRPAYIIRHSRQHIRGNDSWKVMIRLKHIYENLDPQWIEEHQKMFLDQNVEAPDTALEEVVKVFSSWRTWEFEDIDHSYVFRHVFSKSSQEPNLNSVSELSVQEISLLVDTEAGDRNYVDLDFLEISGSKSFTEFISLNQNLNSISSCLSVKVSSIKGRLSQLLFAFKKFEKIIPGKERNKATETLDAPIAKEINQVALLVENYDLRVDCFDVGCAIKGNDFCSSLMIFNETANNDFTLVLSSQMFSIDILSMGIKGASYTQGSTRINFSSASDIKCGPKLVDIAVSSMTLSIDQDTDVYVQLAVDVKDSIENLSMLLEKHKEGPSTESANIIADKKDSFIDTLSSIVLKIKIEDVNWRTRALSPLCVSGSIQGYESKLSYAKKVLIAPNIIRKAAMNLKLKSHKVLDIDVTNFGAIIKSILDEDTKLVELMIDSQDTNVVVLDFLRHLKSIKNDLNDLYLSADKIQRCLNQFKDDEHSSHSQDRKSDTGDTILKRIKFDSSVIKLAIQAHRSTARLDINGLSSSFSDYDIFNGQALKSKPFGDFKIESLKLDLEKNTISQAISNILDLNIALKVFNVRLEEQLLQTLEIESNYCRMMLHPQTISVIIELLNDFRFAFSTLMPAKANNKEKVKTDGGYNFQSQFHAVHMLFYNFCVGFMFDEPSEEYPGVIAGCEKVFVITEDTVGKLSLVHAYVSIANGKNTSDFFSASNEISSPNRAFLPNMQVMYAIKKNDNKKDIMLRVTGEELDVKFVSSSIVLLEKTLKAVSTIEALKKNIRTYPKPPVPEPATSFQETYKIPSDVTSISCIMNFAGGVVKLYKYDEFESLEDTYAPSFELRTPAVKIAAEYSKTSGLKDHHIDFEVFTSSSSNKLYSTCVPVLSDIWSSVKRLGQHSQSSAPVEKVGQSNPLMKDTELLKVLANFHINLAIHVDKQELSLSCEPSAKVQAVVGIGGIDIRLGTNDTDDSELLSGTLKSGNVSASLQHIYSREISASVLVDEMLATVLVAGPDKLKVYAAGKVDNVSSYINLKQLQDVNLFKDLWTPEETISDSNDSIYSSKSAVDSIRDENIVSRFQKVSSTGAVPWNFNFTISNVKCEVDLGQSLGVLSLDLDRFWAASRKKTNWEQSMALGFDTLSLSSEGRLSGFLTVHDIRVHSVIQWSLEGDLLGIPLVLLSFGFESIEAKASFDYNVFLISRMLKSYITVYNQIDSTKLLKDKLVASVMCGSVEIFTTALAASNILDIYNTISRIRQDNKRLYKEDLNSSKKYINNDKKTLDILNVIATLRTELDVNFGKLLLHVYPGSLLDSQVLIIDIGGMTAHFEQQTQNESVVTDMKLQLHNTSVALSSFKKQLPEEELNLMSIDKYILHTAAARGGGIFVFPSLESAMQTWQLPKSNIIEYKFRSAFGGKVDVRWNLGSVTFIREMWATHARAFSSRLPKGANTRRTSVPIYEDVNIEEKLKDVELEDKYKYVALEPPIIEAPQLRDLGDATPPLEWFGLHRQRFPGITHQFVIVGLQQLVHEVEQQYGRVLGKV</sequence>
<reference evidence="4 5" key="1">
    <citation type="journal article" date="2012" name="Eukaryot. Cell">
        <title>Draft genome sequence of Wickerhamomyces ciferrii NRRL Y-1031 F-60-10.</title>
        <authorList>
            <person name="Schneider J."/>
            <person name="Andrea H."/>
            <person name="Blom J."/>
            <person name="Jaenicke S."/>
            <person name="Ruckert C."/>
            <person name="Schorsch C."/>
            <person name="Szczepanowski R."/>
            <person name="Farwick M."/>
            <person name="Goesmann A."/>
            <person name="Puhler A."/>
            <person name="Schaffer S."/>
            <person name="Tauch A."/>
            <person name="Kohler T."/>
            <person name="Brinkrolf K."/>
        </authorList>
    </citation>
    <scope>NUCLEOTIDE SEQUENCE [LARGE SCALE GENOMIC DNA]</scope>
    <source>
        <strain evidence="5">ATCC 14091 / BCRC 22168 / CBS 111 / JCM 3599 / NBRC 0793 / NRRL Y-1031 F-60-10</strain>
    </source>
</reference>
<feature type="domain" description="Csf1 N-terminal" evidence="2">
    <location>
        <begin position="1237"/>
        <end position="1430"/>
    </location>
</feature>
<keyword evidence="5" id="KW-1185">Reference proteome</keyword>
<evidence type="ECO:0000259" key="3">
    <source>
        <dbReference type="Pfam" id="PF25038"/>
    </source>
</evidence>
<gene>
    <name evidence="4" type="ORF">BN7_3927</name>
</gene>
<evidence type="ECO:0000313" key="5">
    <source>
        <dbReference type="Proteomes" id="UP000009328"/>
    </source>
</evidence>
<dbReference type="InterPro" id="IPR056779">
    <property type="entry name" value="Csf1_C"/>
</dbReference>
<dbReference type="InterPro" id="IPR048636">
    <property type="entry name" value="Csf1_N"/>
</dbReference>
<dbReference type="EMBL" id="CAIF01000123">
    <property type="protein sequence ID" value="CCH44364.1"/>
    <property type="molecule type" value="Genomic_DNA"/>
</dbReference>
<dbReference type="FunCoup" id="K0KSN4">
    <property type="interactions" value="80"/>
</dbReference>
<evidence type="ECO:0000256" key="1">
    <source>
        <dbReference type="SAM" id="MobiDB-lite"/>
    </source>
</evidence>